<dbReference type="GO" id="GO:0016020">
    <property type="term" value="C:membrane"/>
    <property type="evidence" value="ECO:0007669"/>
    <property type="project" value="InterPro"/>
</dbReference>
<dbReference type="Gene3D" id="2.60.40.10">
    <property type="entry name" value="Immunoglobulins"/>
    <property type="match status" value="1"/>
</dbReference>
<name>A0A140E6K2_9GAMM</name>
<dbReference type="Pfam" id="PF05345">
    <property type="entry name" value="He_PIG"/>
    <property type="match status" value="1"/>
</dbReference>
<dbReference type="Gene3D" id="1.10.1330.10">
    <property type="entry name" value="Dockerin domain"/>
    <property type="match status" value="1"/>
</dbReference>
<dbReference type="GO" id="GO:0000272">
    <property type="term" value="P:polysaccharide catabolic process"/>
    <property type="evidence" value="ECO:0007669"/>
    <property type="project" value="InterPro"/>
</dbReference>
<evidence type="ECO:0008006" key="4">
    <source>
        <dbReference type="Google" id="ProtNLM"/>
    </source>
</evidence>
<feature type="compositionally biased region" description="Basic and acidic residues" evidence="1">
    <location>
        <begin position="111"/>
        <end position="120"/>
    </location>
</feature>
<dbReference type="SUPFAM" id="SSF49313">
    <property type="entry name" value="Cadherin-like"/>
    <property type="match status" value="1"/>
</dbReference>
<dbReference type="InterPro" id="IPR015919">
    <property type="entry name" value="Cadherin-like_sf"/>
</dbReference>
<dbReference type="STRING" id="1538553.JT25_021500"/>
<dbReference type="RefSeq" id="WP_036277844.1">
    <property type="nucleotide sequence ID" value="NZ_CP014476.1"/>
</dbReference>
<organism evidence="2 3">
    <name type="scientific">Methylomonas denitrificans</name>
    <dbReference type="NCBI Taxonomy" id="1538553"/>
    <lineage>
        <taxon>Bacteria</taxon>
        <taxon>Pseudomonadati</taxon>
        <taxon>Pseudomonadota</taxon>
        <taxon>Gammaproteobacteria</taxon>
        <taxon>Methylococcales</taxon>
        <taxon>Methylococcaceae</taxon>
        <taxon>Methylomonas</taxon>
    </lineage>
</organism>
<accession>A0A140E6K2</accession>
<gene>
    <name evidence="2" type="ORF">JT25_021500</name>
</gene>
<proteinExistence type="predicted"/>
<sequence>MGTHVQILQSIKDASGKVALGPSVNVGAPTYVYQPPVFVRPPVIQPNPVPNLPPIVIEPAVVQVPAQVVAAIPAPVVPIPPAKQFGEPSWVKVIKTKTHNDNVLALDELVGEDKDGDNHPDWTNGEPDEVESEWHLLQTNNKGKDKKAELAGNADDMDDGRKTVTRRYEFYEYVGPAETIDVENGEAMCDAVQTDSNAGIVGNGVGTVGVTQNDPANPGETTSVDVDCSQFAVVGAYRGAQMGEFNAVAPLSMVNELQSGNVGQPYPNRAVVFGGNTPYVTSSSGSVPTGLAIDSAGGMLSGTPTKVGVFNFFVESTDIDGSIVNKNYTLKVTGPGDTDRDNDIDSADLATIKAKYGQVAAANDPADLNNDFKVNIGDYRKAASLCTKPQCALVTP</sequence>
<protein>
    <recommendedName>
        <fullName evidence="4">Dystroglycan-type cadherin-like domain-containing protein</fullName>
    </recommendedName>
</protein>
<reference evidence="2 3" key="1">
    <citation type="journal article" date="2015" name="Environ. Microbiol.">
        <title>Methane oxidation coupled to nitrate reduction under hypoxia by the Gammaproteobacterium Methylomonas denitrificans, sp. nov. type strain FJG1.</title>
        <authorList>
            <person name="Kits K.D."/>
            <person name="Klotz M.G."/>
            <person name="Stein L.Y."/>
        </authorList>
    </citation>
    <scope>NUCLEOTIDE SEQUENCE [LARGE SCALE GENOMIC DNA]</scope>
    <source>
        <strain evidence="2 3">FJG1</strain>
    </source>
</reference>
<evidence type="ECO:0000256" key="1">
    <source>
        <dbReference type="SAM" id="MobiDB-lite"/>
    </source>
</evidence>
<keyword evidence="3" id="KW-1185">Reference proteome</keyword>
<evidence type="ECO:0000313" key="2">
    <source>
        <dbReference type="EMBL" id="AMK79026.1"/>
    </source>
</evidence>
<dbReference type="KEGG" id="mdn:JT25_021500"/>
<dbReference type="Proteomes" id="UP000030512">
    <property type="component" value="Chromosome"/>
</dbReference>
<dbReference type="AlphaFoldDB" id="A0A140E6K2"/>
<dbReference type="InterPro" id="IPR013783">
    <property type="entry name" value="Ig-like_fold"/>
</dbReference>
<dbReference type="EMBL" id="CP014476">
    <property type="protein sequence ID" value="AMK79026.1"/>
    <property type="molecule type" value="Genomic_DNA"/>
</dbReference>
<evidence type="ECO:0000313" key="3">
    <source>
        <dbReference type="Proteomes" id="UP000030512"/>
    </source>
</evidence>
<dbReference type="InterPro" id="IPR036439">
    <property type="entry name" value="Dockerin_dom_sf"/>
</dbReference>
<feature type="region of interest" description="Disordered" evidence="1">
    <location>
        <begin position="110"/>
        <end position="129"/>
    </location>
</feature>
<dbReference type="GO" id="GO:0005509">
    <property type="term" value="F:calcium ion binding"/>
    <property type="evidence" value="ECO:0007669"/>
    <property type="project" value="InterPro"/>
</dbReference>